<dbReference type="InterPro" id="IPR022254">
    <property type="entry name" value="DUF3775"/>
</dbReference>
<accession>A0AAP6JFE1</accession>
<gene>
    <name evidence="1" type="ORF">VCB98_04750</name>
</gene>
<organism evidence="1 2">
    <name type="scientific">Natronospira elongata</name>
    <dbReference type="NCBI Taxonomy" id="3110268"/>
    <lineage>
        <taxon>Bacteria</taxon>
        <taxon>Pseudomonadati</taxon>
        <taxon>Pseudomonadota</taxon>
        <taxon>Gammaproteobacteria</taxon>
        <taxon>Natronospirales</taxon>
        <taxon>Natronospiraceae</taxon>
        <taxon>Natronospira</taxon>
    </lineage>
</organism>
<keyword evidence="2" id="KW-1185">Reference proteome</keyword>
<protein>
    <submittedName>
        <fullName evidence="1">DUF3775 domain-containing protein</fullName>
    </submittedName>
</protein>
<evidence type="ECO:0000313" key="1">
    <source>
        <dbReference type="EMBL" id="MEA5445129.1"/>
    </source>
</evidence>
<sequence length="97" mass="10746">MKHLSPDRVRRLVDLQGTGDADGLAAELRALPQDALAELKALLWLARDDESPRHWDALVIEARFKIDEKTAGLFAEDEQLGNSLTRGLEILDASGRL</sequence>
<dbReference type="Proteomes" id="UP001302316">
    <property type="component" value="Unassembled WGS sequence"/>
</dbReference>
<proteinExistence type="predicted"/>
<reference evidence="1 2" key="1">
    <citation type="submission" date="2023-12" db="EMBL/GenBank/DDBJ databases">
        <title>Whole-genome sequencing of halo(alkali)philic microorganisms from hypersaline lakes.</title>
        <authorList>
            <person name="Sorokin D.Y."/>
            <person name="Merkel A.Y."/>
            <person name="Messina E."/>
            <person name="Yakimov M."/>
        </authorList>
    </citation>
    <scope>NUCLEOTIDE SEQUENCE [LARGE SCALE GENOMIC DNA]</scope>
    <source>
        <strain evidence="1 2">AB-CW1</strain>
    </source>
</reference>
<comment type="caution">
    <text evidence="1">The sequence shown here is derived from an EMBL/GenBank/DDBJ whole genome shotgun (WGS) entry which is preliminary data.</text>
</comment>
<evidence type="ECO:0000313" key="2">
    <source>
        <dbReference type="Proteomes" id="UP001302316"/>
    </source>
</evidence>
<dbReference type="AlphaFoldDB" id="A0AAP6JFE1"/>
<name>A0AAP6JFE1_9GAMM</name>
<dbReference type="RefSeq" id="WP_346050759.1">
    <property type="nucleotide sequence ID" value="NZ_JAYGII010000006.1"/>
</dbReference>
<dbReference type="Pfam" id="PF12616">
    <property type="entry name" value="DUF3775"/>
    <property type="match status" value="1"/>
</dbReference>
<dbReference type="EMBL" id="JAYGII010000006">
    <property type="protein sequence ID" value="MEA5445129.1"/>
    <property type="molecule type" value="Genomic_DNA"/>
</dbReference>